<dbReference type="InterPro" id="IPR017938">
    <property type="entry name" value="Riboflavin_synthase-like_b-brl"/>
</dbReference>
<evidence type="ECO:0000256" key="2">
    <source>
        <dbReference type="ARBA" id="ARBA00022643"/>
    </source>
</evidence>
<feature type="domain" description="FAD-binding FR-type" evidence="7">
    <location>
        <begin position="232"/>
        <end position="396"/>
    </location>
</feature>
<dbReference type="Gene3D" id="3.40.50.80">
    <property type="entry name" value="Nucleotide-binding domain of ferredoxin-NADP reductase (FNR) module"/>
    <property type="match status" value="1"/>
</dbReference>
<dbReference type="SUPFAM" id="SSF63380">
    <property type="entry name" value="Riboflavin synthase domain-like"/>
    <property type="match status" value="1"/>
</dbReference>
<evidence type="ECO:0000256" key="5">
    <source>
        <dbReference type="SAM" id="Phobius"/>
    </source>
</evidence>
<dbReference type="Pfam" id="PF00175">
    <property type="entry name" value="NAD_binding_1"/>
    <property type="match status" value="1"/>
</dbReference>
<evidence type="ECO:0000259" key="7">
    <source>
        <dbReference type="PROSITE" id="PS51384"/>
    </source>
</evidence>
<dbReference type="OrthoDB" id="9816402at2"/>
<dbReference type="InterPro" id="IPR029039">
    <property type="entry name" value="Flavoprotein-like_sf"/>
</dbReference>
<dbReference type="EC" id="1.6.2.4" evidence="4"/>
<sequence length="535" mass="58004">MRVPSRATLGNTAVIALLLLIAVWLLGLHQQDAWWQSAPLPARWSWAAGSVVAYAVFCAVVWWRGRPRDDTASDSGPPPTLLVWSSQTGFAQQLCERSADALRAAGVAVRVRGLHQIDAATLQQATQALFVVSTTGEGDAPDHALPFLRNVMPQALALPGLHYGVLALGDRSYGHFCAFGHQLDAWLRQHGAHPLFDTVEVDNADPAALRHWQQLLGQLGGAATDLPDWTPAEYRPWHLQARTLENPGSPGTGTWRIALVPADGALPAWQAGDVVEIGPRHAPADVAAWLATHARDGARMVGGEPLSAHLARAHLPALPDAVPAEDAALVASLTPLPHREYSIASMPVEGQVMLLLRRQLRPDGTPGLGSGWLCDHADLGGRIDLRFRSNPNFHAPAHDAPLILIGNGTGIAGLRAHLRARIDAGARRNWLLFGERTQAHDFFFGDELIAWHQAGGIQRLDTVFSRDGGEHRYVQDRLQARLDELRQWVRDGATILVCGSLQGMAPAVDAVIEQALGREGKEALIVAGRYRRDVY</sequence>
<dbReference type="AlphaFoldDB" id="A0A4S2CV61"/>
<dbReference type="GO" id="GO:0010181">
    <property type="term" value="F:FMN binding"/>
    <property type="evidence" value="ECO:0007669"/>
    <property type="project" value="InterPro"/>
</dbReference>
<protein>
    <recommendedName>
        <fullName evidence="4">NADPH--hemoprotein reductase</fullName>
        <ecNumber evidence="4">1.6.2.4</ecNumber>
    </recommendedName>
</protein>
<evidence type="ECO:0000313" key="9">
    <source>
        <dbReference type="Proteomes" id="UP000306631"/>
    </source>
</evidence>
<keyword evidence="5" id="KW-1133">Transmembrane helix</keyword>
<reference evidence="8 9" key="1">
    <citation type="submission" date="2019-04" db="EMBL/GenBank/DDBJ databases">
        <title>Microbes associate with the intestines of laboratory mice.</title>
        <authorList>
            <person name="Navarre W."/>
            <person name="Wong E."/>
            <person name="Huang K."/>
            <person name="Tropini C."/>
            <person name="Ng K."/>
            <person name="Yu B."/>
        </authorList>
    </citation>
    <scope>NUCLEOTIDE SEQUENCE [LARGE SCALE GENOMIC DNA]</scope>
    <source>
        <strain evidence="8 9">NM62_B4-13</strain>
    </source>
</reference>
<dbReference type="PRINTS" id="PR00371">
    <property type="entry name" value="FPNCR"/>
</dbReference>
<evidence type="ECO:0000313" key="8">
    <source>
        <dbReference type="EMBL" id="TGY32332.1"/>
    </source>
</evidence>
<dbReference type="InterPro" id="IPR008254">
    <property type="entry name" value="Flavodoxin/NO_synth"/>
</dbReference>
<feature type="transmembrane region" description="Helical" evidence="5">
    <location>
        <begin position="7"/>
        <end position="26"/>
    </location>
</feature>
<dbReference type="GO" id="GO:0003958">
    <property type="term" value="F:NADPH-hemoprotein reductase activity"/>
    <property type="evidence" value="ECO:0007669"/>
    <property type="project" value="UniProtKB-EC"/>
</dbReference>
<name>A0A4S2CV61_STEMA</name>
<dbReference type="GO" id="GO:0050660">
    <property type="term" value="F:flavin adenine dinucleotide binding"/>
    <property type="evidence" value="ECO:0007669"/>
    <property type="project" value="TreeGrafter"/>
</dbReference>
<dbReference type="CDD" id="cd06200">
    <property type="entry name" value="SiR_like1"/>
    <property type="match status" value="1"/>
</dbReference>
<dbReference type="PROSITE" id="PS50902">
    <property type="entry name" value="FLAVODOXIN_LIKE"/>
    <property type="match status" value="1"/>
</dbReference>
<keyword evidence="5" id="KW-0472">Membrane</keyword>
<dbReference type="PANTHER" id="PTHR19384">
    <property type="entry name" value="NITRIC OXIDE SYNTHASE-RELATED"/>
    <property type="match status" value="1"/>
</dbReference>
<feature type="transmembrane region" description="Helical" evidence="5">
    <location>
        <begin position="46"/>
        <end position="63"/>
    </location>
</feature>
<dbReference type="InterPro" id="IPR001433">
    <property type="entry name" value="OxRdtase_FAD/NAD-bd"/>
</dbReference>
<dbReference type="PRINTS" id="PR00369">
    <property type="entry name" value="FLAVODOXIN"/>
</dbReference>
<dbReference type="EMBL" id="SRYW01000017">
    <property type="protein sequence ID" value="TGY32332.1"/>
    <property type="molecule type" value="Genomic_DNA"/>
</dbReference>
<dbReference type="RefSeq" id="WP_136006541.1">
    <property type="nucleotide sequence ID" value="NZ_SRYW01000017.1"/>
</dbReference>
<dbReference type="PANTHER" id="PTHR19384:SF17">
    <property type="entry name" value="NADPH--CYTOCHROME P450 REDUCTASE"/>
    <property type="match status" value="1"/>
</dbReference>
<dbReference type="Gene3D" id="3.40.50.360">
    <property type="match status" value="1"/>
</dbReference>
<dbReference type="InterPro" id="IPR039261">
    <property type="entry name" value="FNR_nucleotide-bd"/>
</dbReference>
<keyword evidence="5" id="KW-0812">Transmembrane</keyword>
<dbReference type="PROSITE" id="PS51384">
    <property type="entry name" value="FAD_FR"/>
    <property type="match status" value="1"/>
</dbReference>
<keyword evidence="3" id="KW-0813">Transport</keyword>
<dbReference type="GO" id="GO:0005829">
    <property type="term" value="C:cytosol"/>
    <property type="evidence" value="ECO:0007669"/>
    <property type="project" value="TreeGrafter"/>
</dbReference>
<dbReference type="Proteomes" id="UP000306631">
    <property type="component" value="Unassembled WGS sequence"/>
</dbReference>
<dbReference type="InterPro" id="IPR001709">
    <property type="entry name" value="Flavoprot_Pyr_Nucl_cyt_Rdtase"/>
</dbReference>
<comment type="caution">
    <text evidence="8">The sequence shown here is derived from an EMBL/GenBank/DDBJ whole genome shotgun (WGS) entry which is preliminary data.</text>
</comment>
<evidence type="ECO:0000256" key="3">
    <source>
        <dbReference type="ARBA" id="ARBA00022982"/>
    </source>
</evidence>
<keyword evidence="1" id="KW-0285">Flavoprotein</keyword>
<dbReference type="InterPro" id="IPR001094">
    <property type="entry name" value="Flavdoxin-like"/>
</dbReference>
<dbReference type="Pfam" id="PF00258">
    <property type="entry name" value="Flavodoxin_1"/>
    <property type="match status" value="1"/>
</dbReference>
<dbReference type="SUPFAM" id="SSF52343">
    <property type="entry name" value="Ferredoxin reductase-like, C-terminal NADP-linked domain"/>
    <property type="match status" value="1"/>
</dbReference>
<proteinExistence type="predicted"/>
<feature type="domain" description="Flavodoxin-like" evidence="6">
    <location>
        <begin position="80"/>
        <end position="217"/>
    </location>
</feature>
<organism evidence="8 9">
    <name type="scientific">Stenotrophomonas maltophilia</name>
    <name type="common">Pseudomonas maltophilia</name>
    <name type="synonym">Xanthomonas maltophilia</name>
    <dbReference type="NCBI Taxonomy" id="40324"/>
    <lineage>
        <taxon>Bacteria</taxon>
        <taxon>Pseudomonadati</taxon>
        <taxon>Pseudomonadota</taxon>
        <taxon>Gammaproteobacteria</taxon>
        <taxon>Lysobacterales</taxon>
        <taxon>Lysobacteraceae</taxon>
        <taxon>Stenotrophomonas</taxon>
        <taxon>Stenotrophomonas maltophilia group</taxon>
    </lineage>
</organism>
<keyword evidence="3" id="KW-0249">Electron transport</keyword>
<dbReference type="InterPro" id="IPR017927">
    <property type="entry name" value="FAD-bd_FR_type"/>
</dbReference>
<dbReference type="SUPFAM" id="SSF52218">
    <property type="entry name" value="Flavoproteins"/>
    <property type="match status" value="1"/>
</dbReference>
<evidence type="ECO:0000259" key="6">
    <source>
        <dbReference type="PROSITE" id="PS50902"/>
    </source>
</evidence>
<gene>
    <name evidence="8" type="ORF">E5352_16325</name>
</gene>
<keyword evidence="2" id="KW-0288">FMN</keyword>
<evidence type="ECO:0000256" key="4">
    <source>
        <dbReference type="ARBA" id="ARBA00023797"/>
    </source>
</evidence>
<evidence type="ECO:0000256" key="1">
    <source>
        <dbReference type="ARBA" id="ARBA00022630"/>
    </source>
</evidence>
<accession>A0A4S2CV61</accession>